<name>A0A4Z1BL35_9RHOB</name>
<evidence type="ECO:0000313" key="2">
    <source>
        <dbReference type="EMBL" id="TGN61593.1"/>
    </source>
</evidence>
<dbReference type="AlphaFoldDB" id="A0A4Z1BL35"/>
<dbReference type="RefSeq" id="WP_135817476.1">
    <property type="nucleotide sequence ID" value="NZ_SRPG01000078.1"/>
</dbReference>
<dbReference type="GO" id="GO:0006313">
    <property type="term" value="P:DNA transposition"/>
    <property type="evidence" value="ECO:0007669"/>
    <property type="project" value="InterPro"/>
</dbReference>
<proteinExistence type="predicted"/>
<reference evidence="2 3" key="1">
    <citation type="submission" date="2019-03" db="EMBL/GenBank/DDBJ databases">
        <authorList>
            <person name="Li J."/>
        </authorList>
    </citation>
    <scope>NUCLEOTIDE SEQUENCE [LARGE SCALE GENOMIC DNA]</scope>
    <source>
        <strain evidence="2 3">3058</strain>
    </source>
</reference>
<gene>
    <name evidence="2" type="ORF">E4L95_09855</name>
</gene>
<evidence type="ECO:0000259" key="1">
    <source>
        <dbReference type="Pfam" id="PF02371"/>
    </source>
</evidence>
<accession>A0A4Z1BL35</accession>
<evidence type="ECO:0000313" key="3">
    <source>
        <dbReference type="Proteomes" id="UP000297972"/>
    </source>
</evidence>
<feature type="domain" description="Transposase IS116/IS110/IS902 C-terminal" evidence="1">
    <location>
        <begin position="4"/>
        <end position="38"/>
    </location>
</feature>
<sequence length="38" mass="4081">MASLALTPSEHFSGSRIRRGRITKAGSGLTRRVLIRGA</sequence>
<dbReference type="OrthoDB" id="7410629at2"/>
<dbReference type="InterPro" id="IPR003346">
    <property type="entry name" value="Transposase_20"/>
</dbReference>
<dbReference type="Pfam" id="PF02371">
    <property type="entry name" value="Transposase_20"/>
    <property type="match status" value="1"/>
</dbReference>
<organism evidence="2 3">
    <name type="scientific">Paracoccus liaowanqingii</name>
    <dbReference type="NCBI Taxonomy" id="2560053"/>
    <lineage>
        <taxon>Bacteria</taxon>
        <taxon>Pseudomonadati</taxon>
        <taxon>Pseudomonadota</taxon>
        <taxon>Alphaproteobacteria</taxon>
        <taxon>Rhodobacterales</taxon>
        <taxon>Paracoccaceae</taxon>
        <taxon>Paracoccus</taxon>
    </lineage>
</organism>
<dbReference type="EMBL" id="SRPG01000078">
    <property type="protein sequence ID" value="TGN61593.1"/>
    <property type="molecule type" value="Genomic_DNA"/>
</dbReference>
<protein>
    <recommendedName>
        <fullName evidence="1">Transposase IS116/IS110/IS902 C-terminal domain-containing protein</fullName>
    </recommendedName>
</protein>
<dbReference type="GO" id="GO:0004803">
    <property type="term" value="F:transposase activity"/>
    <property type="evidence" value="ECO:0007669"/>
    <property type="project" value="InterPro"/>
</dbReference>
<dbReference type="GO" id="GO:0003677">
    <property type="term" value="F:DNA binding"/>
    <property type="evidence" value="ECO:0007669"/>
    <property type="project" value="InterPro"/>
</dbReference>
<keyword evidence="3" id="KW-1185">Reference proteome</keyword>
<dbReference type="Proteomes" id="UP000297972">
    <property type="component" value="Unassembled WGS sequence"/>
</dbReference>
<comment type="caution">
    <text evidence="2">The sequence shown here is derived from an EMBL/GenBank/DDBJ whole genome shotgun (WGS) entry which is preliminary data.</text>
</comment>